<sequence>MAQLKRPKKLSRRQRELCSFNFMNADDWLLLEEMEFYIRFINKATGKVRYVDKLRFEIERM</sequence>
<evidence type="ECO:0000313" key="2">
    <source>
        <dbReference type="EMBL" id="DAE30125.1"/>
    </source>
</evidence>
<reference evidence="2" key="1">
    <citation type="journal article" date="2021" name="Proc. Natl. Acad. Sci. U.S.A.">
        <title>A Catalog of Tens of Thousands of Viruses from Human Metagenomes Reveals Hidden Associations with Chronic Diseases.</title>
        <authorList>
            <person name="Tisza M.J."/>
            <person name="Buck C.B."/>
        </authorList>
    </citation>
    <scope>NUCLEOTIDE SEQUENCE</scope>
    <source>
        <strain evidence="2">CtQmo6</strain>
    </source>
</reference>
<dbReference type="InterPro" id="IPR054201">
    <property type="entry name" value="DUF6906"/>
</dbReference>
<proteinExistence type="predicted"/>
<accession>A0A8S5RGC6</accession>
<name>A0A8S5RGC6_9VIRU</name>
<organism evidence="2">
    <name type="scientific">virus sp. ctQmo6</name>
    <dbReference type="NCBI Taxonomy" id="2827990"/>
    <lineage>
        <taxon>Viruses</taxon>
    </lineage>
</organism>
<dbReference type="Pfam" id="PF21847">
    <property type="entry name" value="DUF6906"/>
    <property type="match status" value="1"/>
</dbReference>
<protein>
    <recommendedName>
        <fullName evidence="1">DUF6906 domain-containing protein</fullName>
    </recommendedName>
</protein>
<dbReference type="EMBL" id="BK059102">
    <property type="protein sequence ID" value="DAE30125.1"/>
    <property type="molecule type" value="Genomic_DNA"/>
</dbReference>
<evidence type="ECO:0000259" key="1">
    <source>
        <dbReference type="Pfam" id="PF21847"/>
    </source>
</evidence>
<feature type="domain" description="DUF6906" evidence="1">
    <location>
        <begin position="5"/>
        <end position="53"/>
    </location>
</feature>